<proteinExistence type="predicted"/>
<evidence type="ECO:0000313" key="1">
    <source>
        <dbReference type="EMBL" id="EMZ27990.1"/>
    </source>
</evidence>
<accession>N2API0</accession>
<dbReference type="PROSITE" id="PS51257">
    <property type="entry name" value="PROKAR_LIPOPROTEIN"/>
    <property type="match status" value="1"/>
</dbReference>
<reference evidence="1 2" key="1">
    <citation type="journal article" date="2014" name="Genome Announc.">
        <title>Draft genome sequences of the altered schaedler flora, a defined bacterial community from gnotobiotic mice.</title>
        <authorList>
            <person name="Wannemuehler M.J."/>
            <person name="Overstreet A.M."/>
            <person name="Ward D.V."/>
            <person name="Phillips G.J."/>
        </authorList>
    </citation>
    <scope>NUCLEOTIDE SEQUENCE [LARGE SCALE GENOMIC DNA]</scope>
    <source>
        <strain evidence="1 2">ASF492</strain>
    </source>
</reference>
<organism evidence="1 2">
    <name type="scientific">Eubacterium plexicaudatum ASF492</name>
    <dbReference type="NCBI Taxonomy" id="1235802"/>
    <lineage>
        <taxon>Bacteria</taxon>
        <taxon>Bacillati</taxon>
        <taxon>Bacillota</taxon>
        <taxon>Clostridia</taxon>
        <taxon>Eubacteriales</taxon>
        <taxon>Eubacteriaceae</taxon>
        <taxon>Eubacterium</taxon>
    </lineage>
</organism>
<sequence length="234" mass="25835">MAGQSRLDGSVRRFASIVLFSVSVFAAVSGCAKVSEGAGNDTDTQQIMEVKTDFDAYEAVMNGKDQFLYFADGEDKAQSMNLMGVLDVFPSVGSAYKEIAGFAVVDLDGDGEQEVVLQITDVGADGGGFLILRCKDEQIHGYTANYKTFSELKTDGTFAYISLARPDDGIGTIRFREKGYDMIPFACSKTSYDLKTVTYQKGQKRISEEAYLDLKKQHQAKTDVVWHPWNQDIF</sequence>
<protein>
    <submittedName>
        <fullName evidence="1">Uncharacterized protein</fullName>
    </submittedName>
</protein>
<dbReference type="OrthoDB" id="2086390at2"/>
<dbReference type="HOGENOM" id="CLU_1183598_0_0_9"/>
<dbReference type="eggNOG" id="ENOG50339WJ">
    <property type="taxonomic scope" value="Bacteria"/>
</dbReference>
<dbReference type="EMBL" id="AQFT01000066">
    <property type="protein sequence ID" value="EMZ27990.1"/>
    <property type="molecule type" value="Genomic_DNA"/>
</dbReference>
<name>N2API0_9FIRM</name>
<evidence type="ECO:0000313" key="2">
    <source>
        <dbReference type="Proteomes" id="UP000012589"/>
    </source>
</evidence>
<comment type="caution">
    <text evidence="1">The sequence shown here is derived from an EMBL/GenBank/DDBJ whole genome shotgun (WGS) entry which is preliminary data.</text>
</comment>
<dbReference type="Proteomes" id="UP000012589">
    <property type="component" value="Unassembled WGS sequence"/>
</dbReference>
<dbReference type="PATRIC" id="fig|1235802.3.peg.2264"/>
<dbReference type="STRING" id="1235802.C823_02131"/>
<gene>
    <name evidence="1" type="ORF">C823_02131</name>
</gene>
<keyword evidence="2" id="KW-1185">Reference proteome</keyword>
<dbReference type="AlphaFoldDB" id="N2API0"/>